<protein>
    <submittedName>
        <fullName evidence="1">Uncharacterized protein</fullName>
    </submittedName>
</protein>
<dbReference type="Proteomes" id="UP001314200">
    <property type="component" value="Unassembled WGS sequence"/>
</dbReference>
<gene>
    <name evidence="1" type="ORF">R82641_BJNNKPBH_00388</name>
</gene>
<evidence type="ECO:0000313" key="2">
    <source>
        <dbReference type="Proteomes" id="UP001314200"/>
    </source>
</evidence>
<proteinExistence type="predicted"/>
<reference evidence="1 2" key="1">
    <citation type="submission" date="2023-10" db="EMBL/GenBank/DDBJ databases">
        <authorList>
            <person name="Botero Cardona J."/>
        </authorList>
    </citation>
    <scope>NUCLEOTIDE SEQUENCE [LARGE SCALE GENOMIC DNA]</scope>
    <source>
        <strain evidence="1 2">R-82641</strain>
    </source>
</reference>
<dbReference type="PROSITE" id="PS51257">
    <property type="entry name" value="PROKAR_LIPOPROTEIN"/>
    <property type="match status" value="1"/>
</dbReference>
<name>A0ABN9YMS5_9LACO</name>
<comment type="caution">
    <text evidence="1">The sequence shown here is derived from an EMBL/GenBank/DDBJ whole genome shotgun (WGS) entry which is preliminary data.</text>
</comment>
<dbReference type="EMBL" id="CAUZLY010000003">
    <property type="protein sequence ID" value="CAK1232909.1"/>
    <property type="molecule type" value="Genomic_DNA"/>
</dbReference>
<evidence type="ECO:0000313" key="1">
    <source>
        <dbReference type="EMBL" id="CAK1232909.1"/>
    </source>
</evidence>
<sequence>MKKILTAHSPPGHYNLGTGCFSFLMFSANDSHKK</sequence>
<keyword evidence="2" id="KW-1185">Reference proteome</keyword>
<accession>A0ABN9YMS5</accession>
<organism evidence="1 2">
    <name type="scientific">Fructobacillus cardui</name>
    <dbReference type="NCBI Taxonomy" id="2893170"/>
    <lineage>
        <taxon>Bacteria</taxon>
        <taxon>Bacillati</taxon>
        <taxon>Bacillota</taxon>
        <taxon>Bacilli</taxon>
        <taxon>Lactobacillales</taxon>
        <taxon>Lactobacillaceae</taxon>
        <taxon>Fructobacillus</taxon>
    </lineage>
</organism>